<sequence length="396" mass="44390">MTPHLPVEIQLPFGLTDEHLDLRVICKAKTPVVLEIPTDFDEQLDGSKGTFGEVFAIQIVLTLVRSKVPLSIRWSSDTVAALIASSATQPLVAVLVSIEGARHQISGAIAEAELLKLLTDARKLLAKYRLQADFFSDRQIVLCTDSRGYSYPPDLYEAEARLRSREDFEGLIQDILFGQMANISEATEAYRFSSALGVIVAELFENSHIHGRFDLAGALLKPDAMRGLVFKRIKFDLPVTVNIDGRQKATMQIKDCLEISVFDTGVGYLQSFTREPFTDETDLGYEWKVLHNCLERHHNPEIRDVRASHRGMGLAEVLRALQQLQGRIEVRTGRLFAQRTFLPGELQAQMQPLSSPLAYRRQPIPKMLDYQKKYVGVPSKHDPVVGTAVRVIVPLK</sequence>
<name>A0ABM7MJW6_9BURK</name>
<gene>
    <name evidence="1" type="ORF">MIZ03_1469</name>
</gene>
<evidence type="ECO:0000313" key="2">
    <source>
        <dbReference type="Proteomes" id="UP000824366"/>
    </source>
</evidence>
<organism evidence="1 2">
    <name type="scientific">Rhodoferax lithotrophicus</name>
    <dbReference type="NCBI Taxonomy" id="2798804"/>
    <lineage>
        <taxon>Bacteria</taxon>
        <taxon>Pseudomonadati</taxon>
        <taxon>Pseudomonadota</taxon>
        <taxon>Betaproteobacteria</taxon>
        <taxon>Burkholderiales</taxon>
        <taxon>Comamonadaceae</taxon>
        <taxon>Rhodoferax</taxon>
    </lineage>
</organism>
<protein>
    <submittedName>
        <fullName evidence="1">Uncharacterized protein</fullName>
    </submittedName>
</protein>
<proteinExistence type="predicted"/>
<evidence type="ECO:0000313" key="1">
    <source>
        <dbReference type="EMBL" id="BCO26586.1"/>
    </source>
</evidence>
<keyword evidence="2" id="KW-1185">Reference proteome</keyword>
<reference evidence="1 2" key="1">
    <citation type="journal article" date="2021" name="Microbiol. Spectr.">
        <title>A Single Bacterium Capable of Oxidation and Reduction of Iron at Circumneutral pH.</title>
        <authorList>
            <person name="Kato S."/>
            <person name="Ohkuma M."/>
        </authorList>
    </citation>
    <scope>NUCLEOTIDE SEQUENCE [LARGE SCALE GENOMIC DNA]</scope>
    <source>
        <strain evidence="1 2">MIZ03</strain>
    </source>
</reference>
<dbReference type="EMBL" id="AP024238">
    <property type="protein sequence ID" value="BCO26586.1"/>
    <property type="molecule type" value="Genomic_DNA"/>
</dbReference>
<dbReference type="RefSeq" id="WP_223910271.1">
    <property type="nucleotide sequence ID" value="NZ_AP024238.1"/>
</dbReference>
<accession>A0ABM7MJW6</accession>
<dbReference type="Proteomes" id="UP000824366">
    <property type="component" value="Chromosome"/>
</dbReference>